<dbReference type="PANTHER" id="PTHR32089:SF112">
    <property type="entry name" value="LYSOZYME-LIKE PROTEIN-RELATED"/>
    <property type="match status" value="1"/>
</dbReference>
<evidence type="ECO:0000256" key="2">
    <source>
        <dbReference type="ARBA" id="ARBA00029447"/>
    </source>
</evidence>
<reference evidence="7" key="1">
    <citation type="submission" date="2019-04" db="EMBL/GenBank/DDBJ databases">
        <title>Evolution of Biomass-Degrading Anaerobic Consortia Revealed by Metagenomics.</title>
        <authorList>
            <person name="Peng X."/>
        </authorList>
    </citation>
    <scope>NUCLEOTIDE SEQUENCE</scope>
    <source>
        <strain evidence="7">SIG311</strain>
    </source>
</reference>
<dbReference type="PANTHER" id="PTHR32089">
    <property type="entry name" value="METHYL-ACCEPTING CHEMOTAXIS PROTEIN MCPB"/>
    <property type="match status" value="1"/>
</dbReference>
<keyword evidence="4" id="KW-1133">Transmembrane helix</keyword>
<evidence type="ECO:0000259" key="6">
    <source>
        <dbReference type="PROSITE" id="PS50885"/>
    </source>
</evidence>
<dbReference type="Gene3D" id="3.30.450.20">
    <property type="entry name" value="PAS domain"/>
    <property type="match status" value="1"/>
</dbReference>
<dbReference type="CDD" id="cd06225">
    <property type="entry name" value="HAMP"/>
    <property type="match status" value="1"/>
</dbReference>
<accession>A0A927YR71</accession>
<keyword evidence="4" id="KW-0472">Membrane</keyword>
<dbReference type="InterPro" id="IPR003660">
    <property type="entry name" value="HAMP_dom"/>
</dbReference>
<evidence type="ECO:0000313" key="7">
    <source>
        <dbReference type="EMBL" id="MBE5920131.1"/>
    </source>
</evidence>
<dbReference type="GO" id="GO:0016020">
    <property type="term" value="C:membrane"/>
    <property type="evidence" value="ECO:0007669"/>
    <property type="project" value="InterPro"/>
</dbReference>
<name>A0A927YR71_9FIRM</name>
<feature type="domain" description="HAMP" evidence="6">
    <location>
        <begin position="203"/>
        <end position="261"/>
    </location>
</feature>
<dbReference type="PROSITE" id="PS50885">
    <property type="entry name" value="HAMP"/>
    <property type="match status" value="1"/>
</dbReference>
<sequence length="574" mass="62133">MGKNEKVIDTNKMTGFKSIKSTVALLVLVSMIIIAAAGEIIALEIFVADQEATMLNVMEEQATAYGKLLDESPEADYNSIFSGVKIGGLESSYLLLTDEFGTVLFHGTDSSRVGKETMSTAVKEISAKLQKGENVTSGYSQYTIDGVEKFAAYYITKDKRIMAAVMNQDEVTAEITASFVKTSSGIYVVVLIIIALLAYMVVGYVVKPVAVIEDMVQRVTDFNLQRDHRPTTLKLYQRRDEFGIIARSVRRMRHNLIEVLGRLDSSSDDLNGKATHLKDTMAHVSQNTSSNSATSEELAAFMEETTATTDSITNSMNNVTEKARNVNQNASDGMKTASDIQSKAQEIAVQAKTSGDKTQNAIKEISARADSAVEESKAVNRINELTDTINSIASQTNLLALNASIEAARAGEMGKGFAVVAGEIGTLADQTGVAVGDISSIIGDVNTAVQNMADCISQMLDLMNNVVLKDYHAFEEGFNQYHDDAKYFEESMKDISSNVSELTESIELIENSIGDINSAMGDSAAGITDMAAKETDIVQLASDANEIAIESLDLSDKLKGIIKEFQLTPDQMTQ</sequence>
<dbReference type="SMART" id="SM00283">
    <property type="entry name" value="MA"/>
    <property type="match status" value="1"/>
</dbReference>
<evidence type="ECO:0000256" key="1">
    <source>
        <dbReference type="ARBA" id="ARBA00023224"/>
    </source>
</evidence>
<dbReference type="GO" id="GO:0007165">
    <property type="term" value="P:signal transduction"/>
    <property type="evidence" value="ECO:0007669"/>
    <property type="project" value="UniProtKB-KW"/>
</dbReference>
<dbReference type="SMART" id="SM00304">
    <property type="entry name" value="HAMP"/>
    <property type="match status" value="1"/>
</dbReference>
<dbReference type="SUPFAM" id="SSF58104">
    <property type="entry name" value="Methyl-accepting chemotaxis protein (MCP) signaling domain"/>
    <property type="match status" value="1"/>
</dbReference>
<dbReference type="GO" id="GO:0004888">
    <property type="term" value="F:transmembrane signaling receptor activity"/>
    <property type="evidence" value="ECO:0007669"/>
    <property type="project" value="InterPro"/>
</dbReference>
<evidence type="ECO:0000313" key="8">
    <source>
        <dbReference type="Proteomes" id="UP000766246"/>
    </source>
</evidence>
<dbReference type="EMBL" id="SVER01000025">
    <property type="protein sequence ID" value="MBE5920131.1"/>
    <property type="molecule type" value="Genomic_DNA"/>
</dbReference>
<protein>
    <submittedName>
        <fullName evidence="7">HAMP domain-containing protein</fullName>
    </submittedName>
</protein>
<evidence type="ECO:0000256" key="3">
    <source>
        <dbReference type="PROSITE-ProRule" id="PRU00284"/>
    </source>
</evidence>
<feature type="transmembrane region" description="Helical" evidence="4">
    <location>
        <begin position="23"/>
        <end position="48"/>
    </location>
</feature>
<dbReference type="InterPro" id="IPR004089">
    <property type="entry name" value="MCPsignal_dom"/>
</dbReference>
<evidence type="ECO:0000256" key="4">
    <source>
        <dbReference type="SAM" id="Phobius"/>
    </source>
</evidence>
<dbReference type="PROSITE" id="PS50111">
    <property type="entry name" value="CHEMOTAXIS_TRANSDUC_2"/>
    <property type="match status" value="1"/>
</dbReference>
<evidence type="ECO:0000259" key="5">
    <source>
        <dbReference type="PROSITE" id="PS50111"/>
    </source>
</evidence>
<feature type="domain" description="Methyl-accepting transducer" evidence="5">
    <location>
        <begin position="266"/>
        <end position="538"/>
    </location>
</feature>
<dbReference type="Pfam" id="PF00672">
    <property type="entry name" value="HAMP"/>
    <property type="match status" value="1"/>
</dbReference>
<organism evidence="7 8">
    <name type="scientific">Pseudobutyrivibrio ruminis</name>
    <dbReference type="NCBI Taxonomy" id="46206"/>
    <lineage>
        <taxon>Bacteria</taxon>
        <taxon>Bacillati</taxon>
        <taxon>Bacillota</taxon>
        <taxon>Clostridia</taxon>
        <taxon>Lachnospirales</taxon>
        <taxon>Lachnospiraceae</taxon>
        <taxon>Pseudobutyrivibrio</taxon>
    </lineage>
</organism>
<dbReference type="AlphaFoldDB" id="A0A927YR71"/>
<comment type="caution">
    <text evidence="7">The sequence shown here is derived from an EMBL/GenBank/DDBJ whole genome shotgun (WGS) entry which is preliminary data.</text>
</comment>
<gene>
    <name evidence="7" type="ORF">E7272_09845</name>
</gene>
<comment type="similarity">
    <text evidence="2">Belongs to the methyl-accepting chemotaxis (MCP) protein family.</text>
</comment>
<dbReference type="Pfam" id="PF00015">
    <property type="entry name" value="MCPsignal"/>
    <property type="match status" value="1"/>
</dbReference>
<feature type="transmembrane region" description="Helical" evidence="4">
    <location>
        <begin position="186"/>
        <end position="206"/>
    </location>
</feature>
<keyword evidence="4" id="KW-0812">Transmembrane</keyword>
<dbReference type="Gene3D" id="1.10.287.950">
    <property type="entry name" value="Methyl-accepting chemotaxis protein"/>
    <property type="match status" value="1"/>
</dbReference>
<dbReference type="GO" id="GO:0006935">
    <property type="term" value="P:chemotaxis"/>
    <property type="evidence" value="ECO:0007669"/>
    <property type="project" value="InterPro"/>
</dbReference>
<proteinExistence type="inferred from homology"/>
<dbReference type="Proteomes" id="UP000766246">
    <property type="component" value="Unassembled WGS sequence"/>
</dbReference>
<dbReference type="PRINTS" id="PR00260">
    <property type="entry name" value="CHEMTRNSDUCR"/>
</dbReference>
<dbReference type="InterPro" id="IPR004090">
    <property type="entry name" value="Chemotax_Me-accpt_rcpt"/>
</dbReference>
<keyword evidence="1 3" id="KW-0807">Transducer</keyword>